<evidence type="ECO:0000259" key="6">
    <source>
        <dbReference type="Pfam" id="PF13632"/>
    </source>
</evidence>
<evidence type="ECO:0000256" key="3">
    <source>
        <dbReference type="ARBA" id="ARBA00022679"/>
    </source>
</evidence>
<keyword evidence="8" id="KW-1185">Reference proteome</keyword>
<protein>
    <submittedName>
        <fullName evidence="7">GT2 family glycosyltransferase</fullName>
    </submittedName>
</protein>
<comment type="similarity">
    <text evidence="1">Belongs to the glycosyltransferase 2 family.</text>
</comment>
<evidence type="ECO:0000256" key="4">
    <source>
        <dbReference type="SAM" id="Phobius"/>
    </source>
</evidence>
<reference evidence="7 8" key="1">
    <citation type="submission" date="2018-03" db="EMBL/GenBank/DDBJ databases">
        <title>Genomic Encyclopedia of Archaeal and Bacterial Type Strains, Phase II (KMG-II): from individual species to whole genera.</title>
        <authorList>
            <person name="Goeker M."/>
        </authorList>
    </citation>
    <scope>NUCLEOTIDE SEQUENCE [LARGE SCALE GENOMIC DNA]</scope>
    <source>
        <strain evidence="7 8">DSM 100673</strain>
    </source>
</reference>
<dbReference type="RefSeq" id="WP_106608793.1">
    <property type="nucleotide sequence ID" value="NZ_PYGJ01000007.1"/>
</dbReference>
<dbReference type="Pfam" id="PF00535">
    <property type="entry name" value="Glycos_transf_2"/>
    <property type="match status" value="1"/>
</dbReference>
<evidence type="ECO:0000313" key="8">
    <source>
        <dbReference type="Proteomes" id="UP000240418"/>
    </source>
</evidence>
<evidence type="ECO:0000256" key="2">
    <source>
        <dbReference type="ARBA" id="ARBA00022676"/>
    </source>
</evidence>
<keyword evidence="3 7" id="KW-0808">Transferase</keyword>
<dbReference type="Gene3D" id="3.90.550.10">
    <property type="entry name" value="Spore Coat Polysaccharide Biosynthesis Protein SpsA, Chain A"/>
    <property type="match status" value="1"/>
</dbReference>
<dbReference type="Pfam" id="PF13632">
    <property type="entry name" value="Glyco_trans_2_3"/>
    <property type="match status" value="1"/>
</dbReference>
<dbReference type="PANTHER" id="PTHR43179:SF12">
    <property type="entry name" value="GALACTOFURANOSYLTRANSFERASE GLFT2"/>
    <property type="match status" value="1"/>
</dbReference>
<evidence type="ECO:0000313" key="7">
    <source>
        <dbReference type="EMBL" id="PSL19180.1"/>
    </source>
</evidence>
<feature type="domain" description="Glycosyltransferase 2-like" evidence="5">
    <location>
        <begin position="6"/>
        <end position="111"/>
    </location>
</feature>
<organism evidence="7 8">
    <name type="scientific">Shimia abyssi</name>
    <dbReference type="NCBI Taxonomy" id="1662395"/>
    <lineage>
        <taxon>Bacteria</taxon>
        <taxon>Pseudomonadati</taxon>
        <taxon>Pseudomonadota</taxon>
        <taxon>Alphaproteobacteria</taxon>
        <taxon>Rhodobacterales</taxon>
        <taxon>Roseobacteraceae</taxon>
    </lineage>
</organism>
<dbReference type="InterPro" id="IPR001173">
    <property type="entry name" value="Glyco_trans_2-like"/>
</dbReference>
<keyword evidence="4" id="KW-1133">Transmembrane helix</keyword>
<name>A0A2P8FBU4_9RHOB</name>
<dbReference type="InterPro" id="IPR029044">
    <property type="entry name" value="Nucleotide-diphossugar_trans"/>
</dbReference>
<keyword evidence="4" id="KW-0472">Membrane</keyword>
<dbReference type="Proteomes" id="UP000240418">
    <property type="component" value="Unassembled WGS sequence"/>
</dbReference>
<gene>
    <name evidence="7" type="ORF">CLV88_107123</name>
</gene>
<comment type="caution">
    <text evidence="7">The sequence shown here is derived from an EMBL/GenBank/DDBJ whole genome shotgun (WGS) entry which is preliminary data.</text>
</comment>
<dbReference type="AlphaFoldDB" id="A0A2P8FBU4"/>
<dbReference type="SUPFAM" id="SSF53448">
    <property type="entry name" value="Nucleotide-diphospho-sugar transferases"/>
    <property type="match status" value="1"/>
</dbReference>
<feature type="domain" description="Glycosyltransferase 2-like" evidence="6">
    <location>
        <begin position="148"/>
        <end position="267"/>
    </location>
</feature>
<dbReference type="EMBL" id="PYGJ01000007">
    <property type="protein sequence ID" value="PSL19180.1"/>
    <property type="molecule type" value="Genomic_DNA"/>
</dbReference>
<sequence length="323" mass="35227">MSAVTAIVIGRNEGARLVACLQSLTQQNVPIVYVDSGSRDGSVDAATSAGALVVELDTQRPFTAARARQAGVDALREKGDLPEFLQFVDGDCAVVPGWIDAAVAALSGDTRLGLATGWRSEIHPERSVYNALCDFEWHGPAGEIDVCGGDMMVRSAAFEDIGGFDTVMIACEDFDFCLRMGKAGWGLRRLPQDMTRHDADMTRFSQWWQRAVRAGHGYGEAAARHPGRFRRELLRAWVYGAVLPVLGLVGLVANCWLLAVVLAAYLLNFIRTSKGLQNAGLSAQAARAHGALITLSKLPNLLGLLKYYRRRMTGQDMRIIEYK</sequence>
<feature type="transmembrane region" description="Helical" evidence="4">
    <location>
        <begin position="236"/>
        <end position="266"/>
    </location>
</feature>
<accession>A0A2P8FBU4</accession>
<proteinExistence type="inferred from homology"/>
<dbReference type="PANTHER" id="PTHR43179">
    <property type="entry name" value="RHAMNOSYLTRANSFERASE WBBL"/>
    <property type="match status" value="1"/>
</dbReference>
<evidence type="ECO:0000256" key="1">
    <source>
        <dbReference type="ARBA" id="ARBA00006739"/>
    </source>
</evidence>
<dbReference type="OrthoDB" id="8416156at2"/>
<dbReference type="GO" id="GO:0016757">
    <property type="term" value="F:glycosyltransferase activity"/>
    <property type="evidence" value="ECO:0007669"/>
    <property type="project" value="UniProtKB-KW"/>
</dbReference>
<evidence type="ECO:0000259" key="5">
    <source>
        <dbReference type="Pfam" id="PF00535"/>
    </source>
</evidence>
<keyword evidence="4" id="KW-0812">Transmembrane</keyword>
<keyword evidence="2" id="KW-0328">Glycosyltransferase</keyword>